<feature type="region of interest" description="Disordered" evidence="1">
    <location>
        <begin position="115"/>
        <end position="167"/>
    </location>
</feature>
<gene>
    <name evidence="2" type="ORF">GCM10023147_41610</name>
</gene>
<evidence type="ECO:0000256" key="1">
    <source>
        <dbReference type="SAM" id="MobiDB-lite"/>
    </source>
</evidence>
<accession>A0ABP8K756</accession>
<dbReference type="RefSeq" id="WP_344999715.1">
    <property type="nucleotide sequence ID" value="NZ_BAABFR010000091.1"/>
</dbReference>
<organism evidence="2 3">
    <name type="scientific">Tsukamurella soli</name>
    <dbReference type="NCBI Taxonomy" id="644556"/>
    <lineage>
        <taxon>Bacteria</taxon>
        <taxon>Bacillati</taxon>
        <taxon>Actinomycetota</taxon>
        <taxon>Actinomycetes</taxon>
        <taxon>Mycobacteriales</taxon>
        <taxon>Tsukamurellaceae</taxon>
        <taxon>Tsukamurella</taxon>
    </lineage>
</organism>
<sequence>MDYEIGQYIASKKGEPLPGKPRNRITDERLALVVRRSKSHKAGARIYGRAERVQVTRAVRYSDGTTRNIDYETLVFRPDQVDPFNVANEGLTPSANTASRLTENQLRALRAYEAYTGDGGLTPDGAGPQDPRRGGRGQRHPARNALGGGQASSRPRPGARHPHREVSKSYICAPKGWDTLIETGQMSAEAAQPRRDHINTDGTPRFAAEYDRIARELCETYGQDAFRRLNAPAKRPFDAVWQAYQQQPNGTPLESIEALGHAEIAPEYAGLTDKPED</sequence>
<dbReference type="Proteomes" id="UP001500635">
    <property type="component" value="Unassembled WGS sequence"/>
</dbReference>
<comment type="caution">
    <text evidence="2">The sequence shown here is derived from an EMBL/GenBank/DDBJ whole genome shotgun (WGS) entry which is preliminary data.</text>
</comment>
<evidence type="ECO:0000313" key="2">
    <source>
        <dbReference type="EMBL" id="GAA4401726.1"/>
    </source>
</evidence>
<protein>
    <submittedName>
        <fullName evidence="2">Uncharacterized protein</fullName>
    </submittedName>
</protein>
<reference evidence="3" key="1">
    <citation type="journal article" date="2019" name="Int. J. Syst. Evol. Microbiol.">
        <title>The Global Catalogue of Microorganisms (GCM) 10K type strain sequencing project: providing services to taxonomists for standard genome sequencing and annotation.</title>
        <authorList>
            <consortium name="The Broad Institute Genomics Platform"/>
            <consortium name="The Broad Institute Genome Sequencing Center for Infectious Disease"/>
            <person name="Wu L."/>
            <person name="Ma J."/>
        </authorList>
    </citation>
    <scope>NUCLEOTIDE SEQUENCE [LARGE SCALE GENOMIC DNA]</scope>
    <source>
        <strain evidence="3">JCM 17688</strain>
    </source>
</reference>
<dbReference type="EMBL" id="BAABFR010000091">
    <property type="protein sequence ID" value="GAA4401726.1"/>
    <property type="molecule type" value="Genomic_DNA"/>
</dbReference>
<proteinExistence type="predicted"/>
<evidence type="ECO:0000313" key="3">
    <source>
        <dbReference type="Proteomes" id="UP001500635"/>
    </source>
</evidence>
<keyword evidence="3" id="KW-1185">Reference proteome</keyword>
<name>A0ABP8K756_9ACTN</name>